<dbReference type="InterPro" id="IPR003822">
    <property type="entry name" value="PAH"/>
</dbReference>
<dbReference type="SUPFAM" id="SSF47762">
    <property type="entry name" value="PAH2 domain"/>
    <property type="match status" value="1"/>
</dbReference>
<organism evidence="7 8">
    <name type="scientific">Aphanomyces stellatus</name>
    <dbReference type="NCBI Taxonomy" id="120398"/>
    <lineage>
        <taxon>Eukaryota</taxon>
        <taxon>Sar</taxon>
        <taxon>Stramenopiles</taxon>
        <taxon>Oomycota</taxon>
        <taxon>Saprolegniomycetes</taxon>
        <taxon>Saprolegniales</taxon>
        <taxon>Verrucalvaceae</taxon>
        <taxon>Aphanomyces</taxon>
    </lineage>
</organism>
<feature type="compositionally biased region" description="Low complexity" evidence="5">
    <location>
        <begin position="99"/>
        <end position="110"/>
    </location>
</feature>
<dbReference type="GO" id="GO:0000785">
    <property type="term" value="C:chromatin"/>
    <property type="evidence" value="ECO:0007669"/>
    <property type="project" value="TreeGrafter"/>
</dbReference>
<proteinExistence type="predicted"/>
<keyword evidence="3 4" id="KW-0539">Nucleus</keyword>
<evidence type="ECO:0000256" key="4">
    <source>
        <dbReference type="PROSITE-ProRule" id="PRU00810"/>
    </source>
</evidence>
<feature type="region of interest" description="Disordered" evidence="5">
    <location>
        <begin position="89"/>
        <end position="127"/>
    </location>
</feature>
<comment type="subcellular location">
    <subcellularLocation>
        <location evidence="1 4">Nucleus</location>
    </subcellularLocation>
</comment>
<dbReference type="GO" id="GO:0000122">
    <property type="term" value="P:negative regulation of transcription by RNA polymerase II"/>
    <property type="evidence" value="ECO:0007669"/>
    <property type="project" value="TreeGrafter"/>
</dbReference>
<evidence type="ECO:0000313" key="6">
    <source>
        <dbReference type="EMBL" id="KAF0683651.1"/>
    </source>
</evidence>
<keyword evidence="8" id="KW-1185">Reference proteome</keyword>
<reference evidence="7 8" key="1">
    <citation type="submission" date="2019-03" db="EMBL/GenBank/DDBJ databases">
        <authorList>
            <person name="Gaulin E."/>
            <person name="Dumas B."/>
        </authorList>
    </citation>
    <scope>NUCLEOTIDE SEQUENCE [LARGE SCALE GENOMIC DNA]</scope>
    <source>
        <strain evidence="7">CBS 568.67</strain>
    </source>
</reference>
<dbReference type="Pfam" id="PF02671">
    <property type="entry name" value="PAH"/>
    <property type="match status" value="1"/>
</dbReference>
<dbReference type="InterPro" id="IPR039774">
    <property type="entry name" value="Sin3-like"/>
</dbReference>
<dbReference type="EMBL" id="VJMH01007385">
    <property type="protein sequence ID" value="KAF0683651.1"/>
    <property type="molecule type" value="Genomic_DNA"/>
</dbReference>
<dbReference type="PROSITE" id="PS51477">
    <property type="entry name" value="PAH"/>
    <property type="match status" value="1"/>
</dbReference>
<accession>A0A485LQ04</accession>
<dbReference type="FunFam" id="1.20.1160.11:FF:000001">
    <property type="entry name" value="Paired amphipathic helix protein Sin3"/>
    <property type="match status" value="1"/>
</dbReference>
<dbReference type="Proteomes" id="UP000332933">
    <property type="component" value="Unassembled WGS sequence"/>
</dbReference>
<keyword evidence="2" id="KW-0678">Repressor</keyword>
<evidence type="ECO:0000256" key="5">
    <source>
        <dbReference type="SAM" id="MobiDB-lite"/>
    </source>
</evidence>
<protein>
    <submittedName>
        <fullName evidence="7">Aste57867_24296 protein</fullName>
    </submittedName>
</protein>
<dbReference type="PANTHER" id="PTHR12346">
    <property type="entry name" value="SIN3B-RELATED"/>
    <property type="match status" value="1"/>
</dbReference>
<dbReference type="InterPro" id="IPR036600">
    <property type="entry name" value="PAH_sf"/>
</dbReference>
<dbReference type="OrthoDB" id="168014at2759"/>
<dbReference type="EMBL" id="CAADRA010007411">
    <property type="protein sequence ID" value="VFU00936.1"/>
    <property type="molecule type" value="Genomic_DNA"/>
</dbReference>
<dbReference type="AlphaFoldDB" id="A0A485LQ04"/>
<sequence length="127" mass="14203">MNPVPPATNAQPIYRELRVEDALAYLDQVKQQFGNQPEVYNRFLDIMKEFKSHRIDTPCTIQRISELFKGHPNLIVGFNTFLPPGYHTISGTSGAPRLSTSNAPRPSSSPSWPPTLNVSHPQHPIGK</sequence>
<dbReference type="GO" id="GO:0000118">
    <property type="term" value="C:histone deacetylase complex"/>
    <property type="evidence" value="ECO:0007669"/>
    <property type="project" value="TreeGrafter"/>
</dbReference>
<evidence type="ECO:0000256" key="2">
    <source>
        <dbReference type="ARBA" id="ARBA00022491"/>
    </source>
</evidence>
<evidence type="ECO:0000256" key="1">
    <source>
        <dbReference type="ARBA" id="ARBA00004123"/>
    </source>
</evidence>
<gene>
    <name evidence="7" type="primary">Aste57867_24296</name>
    <name evidence="6" type="ORF">As57867_024221</name>
    <name evidence="7" type="ORF">ASTE57867_24296</name>
</gene>
<evidence type="ECO:0000313" key="8">
    <source>
        <dbReference type="Proteomes" id="UP000332933"/>
    </source>
</evidence>
<evidence type="ECO:0000313" key="7">
    <source>
        <dbReference type="EMBL" id="VFU00936.1"/>
    </source>
</evidence>
<dbReference type="PANTHER" id="PTHR12346:SF0">
    <property type="entry name" value="SIN3A, ISOFORM G"/>
    <property type="match status" value="1"/>
</dbReference>
<dbReference type="GO" id="GO:0003714">
    <property type="term" value="F:transcription corepressor activity"/>
    <property type="evidence" value="ECO:0007669"/>
    <property type="project" value="InterPro"/>
</dbReference>
<name>A0A485LQ04_9STRA</name>
<dbReference type="Gene3D" id="1.20.1160.11">
    <property type="entry name" value="Paired amphipathic helix"/>
    <property type="match status" value="1"/>
</dbReference>
<evidence type="ECO:0000256" key="3">
    <source>
        <dbReference type="ARBA" id="ARBA00023242"/>
    </source>
</evidence>
<reference evidence="6" key="2">
    <citation type="submission" date="2019-06" db="EMBL/GenBank/DDBJ databases">
        <title>Genomics analysis of Aphanomyces spp. identifies a new class of oomycete effector associated with host adaptation.</title>
        <authorList>
            <person name="Gaulin E."/>
        </authorList>
    </citation>
    <scope>NUCLEOTIDE SEQUENCE</scope>
    <source>
        <strain evidence="6">CBS 578.67</strain>
    </source>
</reference>